<proteinExistence type="predicted"/>
<reference evidence="1" key="1">
    <citation type="submission" date="2018-02" db="EMBL/GenBank/DDBJ databases">
        <title>Rhizophora mucronata_Transcriptome.</title>
        <authorList>
            <person name="Meera S.P."/>
            <person name="Sreeshan A."/>
            <person name="Augustine A."/>
        </authorList>
    </citation>
    <scope>NUCLEOTIDE SEQUENCE</scope>
    <source>
        <tissue evidence="1">Leaf</tissue>
    </source>
</reference>
<evidence type="ECO:0000313" key="1">
    <source>
        <dbReference type="EMBL" id="MBX56968.1"/>
    </source>
</evidence>
<accession>A0A2P2PQG0</accession>
<sequence>MKSHLKRLPFSPINMAANN</sequence>
<protein>
    <submittedName>
        <fullName evidence="1">Uncharacterized protein</fullName>
    </submittedName>
</protein>
<organism evidence="1">
    <name type="scientific">Rhizophora mucronata</name>
    <name type="common">Asiatic mangrove</name>
    <dbReference type="NCBI Taxonomy" id="61149"/>
    <lineage>
        <taxon>Eukaryota</taxon>
        <taxon>Viridiplantae</taxon>
        <taxon>Streptophyta</taxon>
        <taxon>Embryophyta</taxon>
        <taxon>Tracheophyta</taxon>
        <taxon>Spermatophyta</taxon>
        <taxon>Magnoliopsida</taxon>
        <taxon>eudicotyledons</taxon>
        <taxon>Gunneridae</taxon>
        <taxon>Pentapetalae</taxon>
        <taxon>rosids</taxon>
        <taxon>fabids</taxon>
        <taxon>Malpighiales</taxon>
        <taxon>Rhizophoraceae</taxon>
        <taxon>Rhizophora</taxon>
    </lineage>
</organism>
<name>A0A2P2PQG0_RHIMU</name>
<dbReference type="AlphaFoldDB" id="A0A2P2PQG0"/>
<dbReference type="EMBL" id="GGEC01076484">
    <property type="protein sequence ID" value="MBX56968.1"/>
    <property type="molecule type" value="Transcribed_RNA"/>
</dbReference>